<organism evidence="1 2">
    <name type="scientific">Sphingobacterium alkalisoli</name>
    <dbReference type="NCBI Taxonomy" id="1874115"/>
    <lineage>
        <taxon>Bacteria</taxon>
        <taxon>Pseudomonadati</taxon>
        <taxon>Bacteroidota</taxon>
        <taxon>Sphingobacteriia</taxon>
        <taxon>Sphingobacteriales</taxon>
        <taxon>Sphingobacteriaceae</taxon>
        <taxon>Sphingobacterium</taxon>
    </lineage>
</organism>
<reference evidence="1 2" key="1">
    <citation type="submission" date="2019-04" db="EMBL/GenBank/DDBJ databases">
        <title>Sphingobacterium olei sp. nov., isolated from oil-contaminated soil.</title>
        <authorList>
            <person name="Liu B."/>
        </authorList>
    </citation>
    <scope>NUCLEOTIDE SEQUENCE [LARGE SCALE GENOMIC DNA]</scope>
    <source>
        <strain evidence="1 2">Y3L14</strain>
    </source>
</reference>
<dbReference type="EMBL" id="SUKA01000007">
    <property type="protein sequence ID" value="TJY62685.1"/>
    <property type="molecule type" value="Genomic_DNA"/>
</dbReference>
<protein>
    <submittedName>
        <fullName evidence="1">Uncharacterized protein</fullName>
    </submittedName>
</protein>
<name>A0A4U0GUD8_9SPHI</name>
<evidence type="ECO:0000313" key="2">
    <source>
        <dbReference type="Proteomes" id="UP000309872"/>
    </source>
</evidence>
<gene>
    <name evidence="1" type="ORF">FAZ19_19645</name>
</gene>
<dbReference type="AlphaFoldDB" id="A0A4U0GUD8"/>
<accession>A0A4U0GUD8</accession>
<dbReference type="Proteomes" id="UP000309872">
    <property type="component" value="Unassembled WGS sequence"/>
</dbReference>
<keyword evidence="2" id="KW-1185">Reference proteome</keyword>
<sequence>MEVTEIIDYLERKAQEHPLILHNPEDKRGSFYVLDDPYDLDEFDQALRNFAKFPAMLVDEPDGELSGNDSANNTDTMNFTIMIVDERNGRERVRDVRNRCRQIGLDIVTTIRKNRMTGIVPGKIVHYRLEVNYSPIGPLNVKYYGYQFQISFVIPFTF</sequence>
<dbReference type="OrthoDB" id="799122at2"/>
<comment type="caution">
    <text evidence="1">The sequence shown here is derived from an EMBL/GenBank/DDBJ whole genome shotgun (WGS) entry which is preliminary data.</text>
</comment>
<proteinExistence type="predicted"/>
<evidence type="ECO:0000313" key="1">
    <source>
        <dbReference type="EMBL" id="TJY62685.1"/>
    </source>
</evidence>
<dbReference type="RefSeq" id="WP_136822472.1">
    <property type="nucleotide sequence ID" value="NZ_BMJX01000007.1"/>
</dbReference>